<dbReference type="Proteomes" id="UP000069272">
    <property type="component" value="Chromosome 2L"/>
</dbReference>
<sequence length="58" mass="6932">RLVWLCGVEFARVRGLLLLRRKRFWRVGDDRRLHFCTGCLPVCVCIGGHEHIRWQEVN</sequence>
<evidence type="ECO:0000313" key="1">
    <source>
        <dbReference type="EnsemblMetazoa" id="AALB014094-PA"/>
    </source>
</evidence>
<dbReference type="AlphaFoldDB" id="A0A182FWQ3"/>
<dbReference type="EnsemblMetazoa" id="AALB014094-RA">
    <property type="protein sequence ID" value="AALB014094-PA"/>
    <property type="gene ID" value="AALB014094"/>
</dbReference>
<proteinExistence type="predicted"/>
<protein>
    <submittedName>
        <fullName evidence="1">Uncharacterized protein</fullName>
    </submittedName>
</protein>
<dbReference type="VEuPathDB" id="VectorBase:AALB014094"/>
<evidence type="ECO:0000313" key="2">
    <source>
        <dbReference type="Proteomes" id="UP000069272"/>
    </source>
</evidence>
<reference evidence="1" key="2">
    <citation type="submission" date="2022-08" db="UniProtKB">
        <authorList>
            <consortium name="EnsemblMetazoa"/>
        </authorList>
    </citation>
    <scope>IDENTIFICATION</scope>
    <source>
        <strain evidence="1">STECLA/ALBI9_A</strain>
    </source>
</reference>
<keyword evidence="2" id="KW-1185">Reference proteome</keyword>
<organism evidence="1 2">
    <name type="scientific">Anopheles albimanus</name>
    <name type="common">New world malaria mosquito</name>
    <dbReference type="NCBI Taxonomy" id="7167"/>
    <lineage>
        <taxon>Eukaryota</taxon>
        <taxon>Metazoa</taxon>
        <taxon>Ecdysozoa</taxon>
        <taxon>Arthropoda</taxon>
        <taxon>Hexapoda</taxon>
        <taxon>Insecta</taxon>
        <taxon>Pterygota</taxon>
        <taxon>Neoptera</taxon>
        <taxon>Endopterygota</taxon>
        <taxon>Diptera</taxon>
        <taxon>Nematocera</taxon>
        <taxon>Culicoidea</taxon>
        <taxon>Culicidae</taxon>
        <taxon>Anophelinae</taxon>
        <taxon>Anopheles</taxon>
    </lineage>
</organism>
<reference evidence="1 2" key="1">
    <citation type="journal article" date="2017" name="G3 (Bethesda)">
        <title>The Physical Genome Mapping of Anopheles albimanus Corrected Scaffold Misassemblies and Identified Interarm Rearrangements in Genus Anopheles.</title>
        <authorList>
            <person name="Artemov G.N."/>
            <person name="Peery A.N."/>
            <person name="Jiang X."/>
            <person name="Tu Z."/>
            <person name="Stegniy V.N."/>
            <person name="Sharakhova M.V."/>
            <person name="Sharakhov I.V."/>
        </authorList>
    </citation>
    <scope>NUCLEOTIDE SEQUENCE [LARGE SCALE GENOMIC DNA]</scope>
    <source>
        <strain evidence="1 2">ALBI9_A</strain>
    </source>
</reference>
<accession>A0A182FWQ3</accession>
<name>A0A182FWQ3_ANOAL</name>